<dbReference type="SMART" id="SM00173">
    <property type="entry name" value="RAS"/>
    <property type="match status" value="1"/>
</dbReference>
<dbReference type="InterPro" id="IPR001806">
    <property type="entry name" value="Small_GTPase"/>
</dbReference>
<dbReference type="PANTHER" id="PTHR24072">
    <property type="entry name" value="RHO FAMILY GTPASE"/>
    <property type="match status" value="1"/>
</dbReference>
<dbReference type="SMART" id="SM00174">
    <property type="entry name" value="RHO"/>
    <property type="match status" value="1"/>
</dbReference>
<dbReference type="InterPro" id="IPR003578">
    <property type="entry name" value="Small_GTPase_Rho"/>
</dbReference>
<comment type="caution">
    <text evidence="3">The sequence shown here is derived from an EMBL/GenBank/DDBJ whole genome shotgun (WGS) entry which is preliminary data.</text>
</comment>
<dbReference type="SUPFAM" id="SSF52540">
    <property type="entry name" value="P-loop containing nucleoside triphosphate hydrolases"/>
    <property type="match status" value="1"/>
</dbReference>
<dbReference type="Pfam" id="PF00071">
    <property type="entry name" value="Ras"/>
    <property type="match status" value="1"/>
</dbReference>
<dbReference type="SMART" id="SM00175">
    <property type="entry name" value="RAB"/>
    <property type="match status" value="1"/>
</dbReference>
<dbReference type="Proteomes" id="UP001527925">
    <property type="component" value="Unassembled WGS sequence"/>
</dbReference>
<dbReference type="InterPro" id="IPR005225">
    <property type="entry name" value="Small_GTP-bd"/>
</dbReference>
<dbReference type="PROSITE" id="PS51420">
    <property type="entry name" value="RHO"/>
    <property type="match status" value="1"/>
</dbReference>
<dbReference type="PROSITE" id="PS51421">
    <property type="entry name" value="RAS"/>
    <property type="match status" value="1"/>
</dbReference>
<dbReference type="EMBL" id="JADGIZ020000012">
    <property type="protein sequence ID" value="KAL2917206.1"/>
    <property type="molecule type" value="Genomic_DNA"/>
</dbReference>
<accession>A0ABR4NCN9</accession>
<dbReference type="CDD" id="cd00157">
    <property type="entry name" value="Rho"/>
    <property type="match status" value="1"/>
</dbReference>
<dbReference type="PRINTS" id="PR00449">
    <property type="entry name" value="RASTRNSFRMNG"/>
</dbReference>
<reference evidence="3 4" key="1">
    <citation type="submission" date="2023-09" db="EMBL/GenBank/DDBJ databases">
        <title>Pangenome analysis of Batrachochytrium dendrobatidis and related Chytrids.</title>
        <authorList>
            <person name="Yacoub M.N."/>
            <person name="Stajich J.E."/>
            <person name="James T.Y."/>
        </authorList>
    </citation>
    <scope>NUCLEOTIDE SEQUENCE [LARGE SCALE GENOMIC DNA]</scope>
    <source>
        <strain evidence="3 4">JEL0888</strain>
    </source>
</reference>
<gene>
    <name evidence="3" type="primary">RHO1_1</name>
    <name evidence="3" type="ORF">HK105_203271</name>
</gene>
<keyword evidence="4" id="KW-1185">Reference proteome</keyword>
<dbReference type="InterPro" id="IPR027417">
    <property type="entry name" value="P-loop_NTPase"/>
</dbReference>
<proteinExistence type="predicted"/>
<keyword evidence="2" id="KW-0342">GTP-binding</keyword>
<dbReference type="Gene3D" id="3.40.50.300">
    <property type="entry name" value="P-loop containing nucleotide triphosphate hydrolases"/>
    <property type="match status" value="1"/>
</dbReference>
<evidence type="ECO:0000313" key="3">
    <source>
        <dbReference type="EMBL" id="KAL2917206.1"/>
    </source>
</evidence>
<evidence type="ECO:0000313" key="4">
    <source>
        <dbReference type="Proteomes" id="UP001527925"/>
    </source>
</evidence>
<evidence type="ECO:0000256" key="1">
    <source>
        <dbReference type="ARBA" id="ARBA00022741"/>
    </source>
</evidence>
<keyword evidence="1" id="KW-0547">Nucleotide-binding</keyword>
<evidence type="ECO:0000256" key="2">
    <source>
        <dbReference type="ARBA" id="ARBA00023134"/>
    </source>
</evidence>
<protein>
    <submittedName>
        <fullName evidence="3">GTP-binding protein Rho1</fullName>
    </submittedName>
</protein>
<sequence>MSLEPTRVKAVVAGHHGVGKTTFLIRLRTGRFEEYYFENTHDTFNLDATLDHSNIECSLWDTNALEDYMRLLPYVFISADVVILCFAIDNPDSVADIRERWVRDLPELEPHARIVLVGTKSELRSDPATLERLRLCGLALSPYTAGSALAEEIFAAGYYECSAKTGHGVQEVFMAATLLVLITRHLFVN</sequence>
<organism evidence="3 4">
    <name type="scientific">Polyrhizophydium stewartii</name>
    <dbReference type="NCBI Taxonomy" id="2732419"/>
    <lineage>
        <taxon>Eukaryota</taxon>
        <taxon>Fungi</taxon>
        <taxon>Fungi incertae sedis</taxon>
        <taxon>Chytridiomycota</taxon>
        <taxon>Chytridiomycota incertae sedis</taxon>
        <taxon>Chytridiomycetes</taxon>
        <taxon>Rhizophydiales</taxon>
        <taxon>Rhizophydiales incertae sedis</taxon>
        <taxon>Polyrhizophydium</taxon>
    </lineage>
</organism>
<dbReference type="NCBIfam" id="TIGR00231">
    <property type="entry name" value="small_GTP"/>
    <property type="match status" value="1"/>
</dbReference>
<dbReference type="PROSITE" id="PS51419">
    <property type="entry name" value="RAB"/>
    <property type="match status" value="1"/>
</dbReference>
<name>A0ABR4NCN9_9FUNG</name>